<dbReference type="SUPFAM" id="SSF50630">
    <property type="entry name" value="Acid proteases"/>
    <property type="match status" value="1"/>
</dbReference>
<dbReference type="PANTHER" id="PTHR35046:SF26">
    <property type="entry name" value="RNA-DIRECTED DNA POLYMERASE"/>
    <property type="match status" value="1"/>
</dbReference>
<gene>
    <name evidence="3" type="ORF">RJ640_006267</name>
</gene>
<dbReference type="Proteomes" id="UP001187471">
    <property type="component" value="Unassembled WGS sequence"/>
</dbReference>
<dbReference type="Gene3D" id="2.40.70.10">
    <property type="entry name" value="Acid Proteases"/>
    <property type="match status" value="1"/>
</dbReference>
<dbReference type="PANTHER" id="PTHR35046">
    <property type="entry name" value="ZINC KNUCKLE (CCHC-TYPE) FAMILY PROTEIN"/>
    <property type="match status" value="1"/>
</dbReference>
<dbReference type="EMBL" id="JAVXUO010000643">
    <property type="protein sequence ID" value="KAK2990469.1"/>
    <property type="molecule type" value="Genomic_DNA"/>
</dbReference>
<dbReference type="Pfam" id="PF13650">
    <property type="entry name" value="Asp_protease_2"/>
    <property type="match status" value="1"/>
</dbReference>
<evidence type="ECO:0000313" key="4">
    <source>
        <dbReference type="Proteomes" id="UP001187471"/>
    </source>
</evidence>
<keyword evidence="4" id="KW-1185">Reference proteome</keyword>
<proteinExistence type="predicted"/>
<comment type="caution">
    <text evidence="3">The sequence shown here is derived from an EMBL/GenBank/DDBJ whole genome shotgun (WGS) entry which is preliminary data.</text>
</comment>
<feature type="region of interest" description="Disordered" evidence="1">
    <location>
        <begin position="28"/>
        <end position="58"/>
    </location>
</feature>
<reference evidence="3" key="1">
    <citation type="submission" date="2022-12" db="EMBL/GenBank/DDBJ databases">
        <title>Draft genome assemblies for two species of Escallonia (Escalloniales).</title>
        <authorList>
            <person name="Chanderbali A."/>
            <person name="Dervinis C."/>
            <person name="Anghel I."/>
            <person name="Soltis D."/>
            <person name="Soltis P."/>
            <person name="Zapata F."/>
        </authorList>
    </citation>
    <scope>NUCLEOTIDE SEQUENCE</scope>
    <source>
        <strain evidence="3">UCBG92.1500</strain>
        <tissue evidence="3">Leaf</tissue>
    </source>
</reference>
<evidence type="ECO:0000256" key="1">
    <source>
        <dbReference type="SAM" id="MobiDB-lite"/>
    </source>
</evidence>
<accession>A0AA88RIQ4</accession>
<dbReference type="InterPro" id="IPR005162">
    <property type="entry name" value="Retrotrans_gag_dom"/>
</dbReference>
<dbReference type="Pfam" id="PF03732">
    <property type="entry name" value="Retrotrans_gag"/>
    <property type="match status" value="1"/>
</dbReference>
<evidence type="ECO:0000313" key="3">
    <source>
        <dbReference type="EMBL" id="KAK2990469.1"/>
    </source>
</evidence>
<feature type="domain" description="Retrotransposon gag" evidence="2">
    <location>
        <begin position="103"/>
        <end position="161"/>
    </location>
</feature>
<dbReference type="InterPro" id="IPR021109">
    <property type="entry name" value="Peptidase_aspartic_dom_sf"/>
</dbReference>
<name>A0AA88RIQ4_9ASTE</name>
<evidence type="ECO:0000259" key="2">
    <source>
        <dbReference type="Pfam" id="PF03732"/>
    </source>
</evidence>
<sequence>MLDCKVEYSFQFPKNSAYVIDNESDHVRDAENELNHSTEEESDRSSDGRRPELHRESGVQVHLAEFDGDMEPEGFLDWMDSIESYIDWQEVTEGRKMKRVGPKLRGPASTWWKHYPNYGDSRRKPKIQRWDKMKEKLKAQFLPRDYNQTLYQRVQNLRQHENLLAVSLEGLFTSATTMLQLAEQITPIVVVVQLFPCVLNNKQTPTVGELSKGDPIIRVKWLENVSGVLSLDTTLTNVQKELIFGLIFRRTKRLDLRSTLLILKVKTTWMHESQKVFDEEGIEGDVVGEALVFRHSMLAPPANNQHDWLRKNIFRARCTGEGKLCNLIIDSGSSGNLISEEMVDKLNFKTKRHPQPYRILWFNKGNEVMVSSTCLVNFSIGPFKEAVYCDVVPMNACHILLGRPWKYD</sequence>
<feature type="compositionally biased region" description="Basic and acidic residues" evidence="1">
    <location>
        <begin position="28"/>
        <end position="57"/>
    </location>
</feature>
<protein>
    <recommendedName>
        <fullName evidence="2">Retrotransposon gag domain-containing protein</fullName>
    </recommendedName>
</protein>
<organism evidence="3 4">
    <name type="scientific">Escallonia rubra</name>
    <dbReference type="NCBI Taxonomy" id="112253"/>
    <lineage>
        <taxon>Eukaryota</taxon>
        <taxon>Viridiplantae</taxon>
        <taxon>Streptophyta</taxon>
        <taxon>Embryophyta</taxon>
        <taxon>Tracheophyta</taxon>
        <taxon>Spermatophyta</taxon>
        <taxon>Magnoliopsida</taxon>
        <taxon>eudicotyledons</taxon>
        <taxon>Gunneridae</taxon>
        <taxon>Pentapetalae</taxon>
        <taxon>asterids</taxon>
        <taxon>campanulids</taxon>
        <taxon>Escalloniales</taxon>
        <taxon>Escalloniaceae</taxon>
        <taxon>Escallonia</taxon>
    </lineage>
</organism>
<dbReference type="CDD" id="cd00303">
    <property type="entry name" value="retropepsin_like"/>
    <property type="match status" value="1"/>
</dbReference>
<dbReference type="AlphaFoldDB" id="A0AA88RIQ4"/>